<accession>A0AAV9T823</accession>
<keyword evidence="2" id="KW-1185">Reference proteome</keyword>
<dbReference type="Proteomes" id="UP001327957">
    <property type="component" value="Unassembled WGS sequence"/>
</dbReference>
<sequence length="268" mass="29249">MAREQGEPAGSMKWHILRHPERPGTFVALGAVLTSAYEVEESLTSNDNIVPIPEEDIKDVSHAAKMAVSMTLRTEKNTHLKAIMPTQLPVNLGGSISGGREKDIERKVDAYNVRASVFKPSDAYMETVLQIPRVASHLRRSWLGSDSLFIIVGVATAQNLTTDNKTTRGYNAGVGANAAVPLAAVETEAEVNYAHGEATTIGTTIDHEVVFAYRVREFTISRYRKKLKDQGYVTAGALFGNEKGVNSDGNVPTEAEYDFEFDGFADEV</sequence>
<gene>
    <name evidence="1" type="ORF">QIS74_08446</name>
</gene>
<organism evidence="1 2">
    <name type="scientific">Colletotrichum tabaci</name>
    <dbReference type="NCBI Taxonomy" id="1209068"/>
    <lineage>
        <taxon>Eukaryota</taxon>
        <taxon>Fungi</taxon>
        <taxon>Dikarya</taxon>
        <taxon>Ascomycota</taxon>
        <taxon>Pezizomycotina</taxon>
        <taxon>Sordariomycetes</taxon>
        <taxon>Hypocreomycetidae</taxon>
        <taxon>Glomerellales</taxon>
        <taxon>Glomerellaceae</taxon>
        <taxon>Colletotrichum</taxon>
        <taxon>Colletotrichum destructivum species complex</taxon>
    </lineage>
</organism>
<evidence type="ECO:0000313" key="1">
    <source>
        <dbReference type="EMBL" id="KAK6215427.1"/>
    </source>
</evidence>
<dbReference type="EMBL" id="JASAOK010000043">
    <property type="protein sequence ID" value="KAK6215427.1"/>
    <property type="molecule type" value="Genomic_DNA"/>
</dbReference>
<name>A0AAV9T823_9PEZI</name>
<reference evidence="1 2" key="1">
    <citation type="submission" date="2023-04" db="EMBL/GenBank/DDBJ databases">
        <title>Colletotrichum tabacum stain YC1 causing leaf anthracnose on Nicotiana tabacum(L.) cv.</title>
        <authorList>
            <person name="Ji Z."/>
            <person name="Wang M."/>
            <person name="Zhang J."/>
            <person name="Wang N."/>
            <person name="Zhou Z."/>
        </authorList>
    </citation>
    <scope>NUCLEOTIDE SEQUENCE [LARGE SCALE GENOMIC DNA]</scope>
    <source>
        <strain evidence="1 2">YC1</strain>
    </source>
</reference>
<proteinExistence type="predicted"/>
<dbReference type="AlphaFoldDB" id="A0AAV9T823"/>
<protein>
    <submittedName>
        <fullName evidence="1">Uncharacterized protein</fullName>
    </submittedName>
</protein>
<evidence type="ECO:0000313" key="2">
    <source>
        <dbReference type="Proteomes" id="UP001327957"/>
    </source>
</evidence>
<comment type="caution">
    <text evidence="1">The sequence shown here is derived from an EMBL/GenBank/DDBJ whole genome shotgun (WGS) entry which is preliminary data.</text>
</comment>